<dbReference type="RefSeq" id="WP_141861689.1">
    <property type="nucleotide sequence ID" value="NZ_BMNV01000004.1"/>
</dbReference>
<dbReference type="GeneID" id="95324239"/>
<proteinExistence type="predicted"/>
<reference evidence="1 2" key="1">
    <citation type="submission" date="2022-08" db="EMBL/GenBank/DDBJ databases">
        <title>Taxonomy of Curtobacterium flaccumfaciens.</title>
        <authorList>
            <person name="Osdaghi E."/>
            <person name="Taghavi S.M."/>
            <person name="Hamidizade M."/>
            <person name="Abachi H."/>
            <person name="Fazliarab A."/>
            <person name="Baeyen S."/>
            <person name="Portier P."/>
            <person name="Van Vaerenbergh J."/>
            <person name="Jacques M.-A."/>
        </authorList>
    </citation>
    <scope>NUCLEOTIDE SEQUENCE [LARGE SCALE GENOMIC DNA]</scope>
    <source>
        <strain evidence="1 2">LMG8786T</strain>
    </source>
</reference>
<dbReference type="EMBL" id="JANVAD010000001">
    <property type="protein sequence ID" value="MCS6521321.1"/>
    <property type="molecule type" value="Genomic_DNA"/>
</dbReference>
<evidence type="ECO:0000313" key="2">
    <source>
        <dbReference type="Proteomes" id="UP001652264"/>
    </source>
</evidence>
<name>A0ABT2HDI0_9MICO</name>
<keyword evidence="2" id="KW-1185">Reference proteome</keyword>
<accession>A0ABT2HDI0</accession>
<protein>
    <submittedName>
        <fullName evidence="1">Uncharacterized protein</fullName>
    </submittedName>
</protein>
<sequence>MATATFKSAVTYGAQTIDLRDNSDTDKVEDEILEACRVGGGWVSLPTAAGSRVIFVTAGVPIDIRNWTYTPADDQVFAQ</sequence>
<dbReference type="Proteomes" id="UP001652264">
    <property type="component" value="Unassembled WGS sequence"/>
</dbReference>
<comment type="caution">
    <text evidence="1">The sequence shown here is derived from an EMBL/GenBank/DDBJ whole genome shotgun (WGS) entry which is preliminary data.</text>
</comment>
<organism evidence="1 2">
    <name type="scientific">Curtobacterium citreum</name>
    <dbReference type="NCBI Taxonomy" id="2036"/>
    <lineage>
        <taxon>Bacteria</taxon>
        <taxon>Bacillati</taxon>
        <taxon>Actinomycetota</taxon>
        <taxon>Actinomycetes</taxon>
        <taxon>Micrococcales</taxon>
        <taxon>Microbacteriaceae</taxon>
        <taxon>Curtobacterium</taxon>
    </lineage>
</organism>
<evidence type="ECO:0000313" key="1">
    <source>
        <dbReference type="EMBL" id="MCS6521321.1"/>
    </source>
</evidence>
<gene>
    <name evidence="1" type="ORF">NYQ28_01930</name>
</gene>